<keyword evidence="2" id="KW-1185">Reference proteome</keyword>
<accession>H6N7Z3</accession>
<evidence type="ECO:0000313" key="1">
    <source>
        <dbReference type="EMBL" id="AEW45765.1"/>
    </source>
</evidence>
<dbReference type="HOGENOM" id="CLU_098620_0_0_14"/>
<dbReference type="EMBL" id="CP003199">
    <property type="protein sequence ID" value="AEW45765.1"/>
    <property type="molecule type" value="Genomic_DNA"/>
</dbReference>
<gene>
    <name evidence="1" type="ordered locus">MHC_04545</name>
</gene>
<evidence type="ECO:0000313" key="2">
    <source>
        <dbReference type="Proteomes" id="UP000009135"/>
    </source>
</evidence>
<name>H6N7Z3_MYCHN</name>
<protein>
    <submittedName>
        <fullName evidence="1">Uncharacterized protein</fullName>
    </submittedName>
</protein>
<dbReference type="Proteomes" id="UP000009135">
    <property type="component" value="Chromosome"/>
</dbReference>
<reference evidence="1 2" key="1">
    <citation type="journal article" date="2012" name="J. Bacteriol.">
        <title>Complete genome sequence of Mycoplasma haemocanis strain Illinois.</title>
        <authorList>
            <person name="do Nascimento N.C."/>
            <person name="Guimaraes A.M."/>
            <person name="Santos A.P."/>
            <person name="Sanmiguel P.J."/>
            <person name="Messick J.B."/>
        </authorList>
    </citation>
    <scope>NUCLEOTIDE SEQUENCE [LARGE SCALE GENOMIC DNA]</scope>
    <source>
        <strain evidence="1 2">Illinois</strain>
    </source>
</reference>
<sequence>MNLKAPLLMVGATATAGAGVLVVKGLPNFETKESISSFLAKDRTKRAIADDEDWTKSWTEYKRSAKDIWRLGSDANVPSSFKSECKKRSESKVSGIDSDEYKNFLAYCTRDTLISDLLKDSKETLLNSSEGAETDGWKSAWTRYINENKEKGSDVWAVADFNSKKNNTNENAPEDFRKKCESKLGSNDISNTDLLNQVKSWCTKPKVH</sequence>
<proteinExistence type="predicted"/>
<dbReference type="AlphaFoldDB" id="H6N7Z3"/>
<organism evidence="1 2">
    <name type="scientific">Mycoplasma haemocanis (strain Illinois)</name>
    <dbReference type="NCBI Taxonomy" id="1111676"/>
    <lineage>
        <taxon>Bacteria</taxon>
        <taxon>Bacillati</taxon>
        <taxon>Mycoplasmatota</taxon>
        <taxon>Mollicutes</taxon>
        <taxon>Mycoplasmataceae</taxon>
        <taxon>Mycoplasma</taxon>
    </lineage>
</organism>
<dbReference type="KEGG" id="mhe:MHC_04545"/>
<dbReference type="STRING" id="1111676.MHC_04545"/>